<evidence type="ECO:0000313" key="4">
    <source>
        <dbReference type="EMBL" id="CAG9573726.1"/>
    </source>
</evidence>
<evidence type="ECO:0000256" key="1">
    <source>
        <dbReference type="ARBA" id="ARBA00022694"/>
    </source>
</evidence>
<dbReference type="Proteomes" id="UP000789524">
    <property type="component" value="Unassembled WGS sequence"/>
</dbReference>
<keyword evidence="1" id="KW-0819">tRNA processing</keyword>
<organism evidence="4 5">
    <name type="scientific">Danaus chrysippus</name>
    <name type="common">African queen</name>
    <dbReference type="NCBI Taxonomy" id="151541"/>
    <lineage>
        <taxon>Eukaryota</taxon>
        <taxon>Metazoa</taxon>
        <taxon>Ecdysozoa</taxon>
        <taxon>Arthropoda</taxon>
        <taxon>Hexapoda</taxon>
        <taxon>Insecta</taxon>
        <taxon>Pterygota</taxon>
        <taxon>Neoptera</taxon>
        <taxon>Endopterygota</taxon>
        <taxon>Lepidoptera</taxon>
        <taxon>Glossata</taxon>
        <taxon>Ditrysia</taxon>
        <taxon>Papilionoidea</taxon>
        <taxon>Nymphalidae</taxon>
        <taxon>Danainae</taxon>
        <taxon>Danaini</taxon>
        <taxon>Danaina</taxon>
        <taxon>Danaus</taxon>
        <taxon>Anosia</taxon>
    </lineage>
</organism>
<evidence type="ECO:0000313" key="5">
    <source>
        <dbReference type="Proteomes" id="UP000789524"/>
    </source>
</evidence>
<dbReference type="SUPFAM" id="SSF53927">
    <property type="entry name" value="Cytidine deaminase-like"/>
    <property type="match status" value="1"/>
</dbReference>
<dbReference type="GO" id="GO:0005737">
    <property type="term" value="C:cytoplasm"/>
    <property type="evidence" value="ECO:0007669"/>
    <property type="project" value="TreeGrafter"/>
</dbReference>
<dbReference type="PANTHER" id="PTHR11079:SF156">
    <property type="entry name" value="INACTIVE TRNA-SPECIFIC ADENOSINE DEAMINASE-LIKE PROTEIN 3-RELATED"/>
    <property type="match status" value="1"/>
</dbReference>
<dbReference type="EMBL" id="CAKASE010000070">
    <property type="protein sequence ID" value="CAG9573726.1"/>
    <property type="molecule type" value="Genomic_DNA"/>
</dbReference>
<dbReference type="Pfam" id="PF00383">
    <property type="entry name" value="dCMP_cyt_deam_1"/>
    <property type="match status" value="1"/>
</dbReference>
<dbReference type="OrthoDB" id="3180714at2759"/>
<comment type="similarity">
    <text evidence="2">Belongs to the cytidine and deoxycytidylate deaminase family. ADAT3 subfamily.</text>
</comment>
<feature type="domain" description="CMP/dCMP-type deaminase" evidence="3">
    <location>
        <begin position="234"/>
        <end position="329"/>
    </location>
</feature>
<dbReference type="InterPro" id="IPR016193">
    <property type="entry name" value="Cytidine_deaminase-like"/>
</dbReference>
<accession>A0A8J2W732</accession>
<name>A0A8J2W732_9NEOP</name>
<reference evidence="4" key="1">
    <citation type="submission" date="2021-09" db="EMBL/GenBank/DDBJ databases">
        <authorList>
            <person name="Martin H S."/>
        </authorList>
    </citation>
    <scope>NUCLEOTIDE SEQUENCE</scope>
</reference>
<proteinExistence type="inferred from homology"/>
<dbReference type="InterPro" id="IPR002125">
    <property type="entry name" value="CMP_dCMP_dom"/>
</dbReference>
<evidence type="ECO:0000259" key="3">
    <source>
        <dbReference type="Pfam" id="PF00383"/>
    </source>
</evidence>
<sequence>MSVSSVLFSAGTRSEMDLELEPPLKKQRTINTYLPDIDIWIDKIKSSDQNLSPVVSDEFNAPIKLGKVYVGYIKNVQDISKAVMTLNEKIPLKELQHLKRVKRQNIILCPITSLNSETIQEYIEKNVGELKDIFDYFQVLEVPFTAPRVTKQYQETKKYWPCNFHPNHYWEKLVRNSFFTDHELVIHRTYMEVVMEIVKWHSNYLQIKLSDDGLQDINASIVVDPDINSIVTIAFDHRQIHPLQHTAMIAIDNVARTQNGGVWDNNISDELMIHLKEKFAINFGVRDSNKNSKEGPYLCTGYNLYILREPCHMCSMALVHARTKRIFFCIENQEKGALKSTVKLQTISSLNHHFEVFTGFL</sequence>
<comment type="caution">
    <text evidence="4">The sequence shown here is derived from an EMBL/GenBank/DDBJ whole genome shotgun (WGS) entry which is preliminary data.</text>
</comment>
<protein>
    <submittedName>
        <fullName evidence="4">(African queen) hypothetical protein</fullName>
    </submittedName>
</protein>
<dbReference type="GO" id="GO:0005634">
    <property type="term" value="C:nucleus"/>
    <property type="evidence" value="ECO:0007669"/>
    <property type="project" value="TreeGrafter"/>
</dbReference>
<dbReference type="Gene3D" id="3.40.140.10">
    <property type="entry name" value="Cytidine Deaminase, domain 2"/>
    <property type="match status" value="1"/>
</dbReference>
<keyword evidence="5" id="KW-1185">Reference proteome</keyword>
<evidence type="ECO:0000256" key="2">
    <source>
        <dbReference type="ARBA" id="ARBA00038160"/>
    </source>
</evidence>
<dbReference type="GO" id="GO:0052717">
    <property type="term" value="F:tRNA-specific adenosine-34 deaminase activity"/>
    <property type="evidence" value="ECO:0007669"/>
    <property type="project" value="TreeGrafter"/>
</dbReference>
<dbReference type="GO" id="GO:0002100">
    <property type="term" value="P:tRNA wobble adenosine to inosine editing"/>
    <property type="evidence" value="ECO:0007669"/>
    <property type="project" value="InterPro"/>
</dbReference>
<dbReference type="PANTHER" id="PTHR11079">
    <property type="entry name" value="CYTOSINE DEAMINASE FAMILY MEMBER"/>
    <property type="match status" value="1"/>
</dbReference>
<gene>
    <name evidence="4" type="ORF">DCHRY22_LOCUS10595</name>
</gene>
<dbReference type="GO" id="GO:0046872">
    <property type="term" value="F:metal ion binding"/>
    <property type="evidence" value="ECO:0007669"/>
    <property type="project" value="UniProtKB-KW"/>
</dbReference>
<dbReference type="AlphaFoldDB" id="A0A8J2W732"/>